<reference evidence="7" key="1">
    <citation type="journal article" date="2014" name="Genome Announc.">
        <title>Draft Genome Sequence of Clostridium straminisolvens Strain JCM 21531T, Isolated from a Cellulose-Degrading Bacterial Community.</title>
        <authorList>
            <person name="Yuki M."/>
            <person name="Oshima K."/>
            <person name="Suda W."/>
            <person name="Sakamoto M."/>
            <person name="Kitamura K."/>
            <person name="Iida T."/>
            <person name="Hattori M."/>
            <person name="Ohkuma M."/>
        </authorList>
    </citation>
    <scope>NUCLEOTIDE SEQUENCE [LARGE SCALE GENOMIC DNA]</scope>
    <source>
        <strain evidence="7">JCM 21531</strain>
    </source>
</reference>
<dbReference type="RefSeq" id="WP_038291365.1">
    <property type="nucleotide sequence ID" value="NZ_BAVR01000095.1"/>
</dbReference>
<evidence type="ECO:0000256" key="2">
    <source>
        <dbReference type="ARBA" id="ARBA00022691"/>
    </source>
</evidence>
<evidence type="ECO:0000313" key="7">
    <source>
        <dbReference type="EMBL" id="GAE90814.1"/>
    </source>
</evidence>
<dbReference type="PROSITE" id="PS51918">
    <property type="entry name" value="RADICAL_SAM"/>
    <property type="match status" value="1"/>
</dbReference>
<evidence type="ECO:0000259" key="6">
    <source>
        <dbReference type="PROSITE" id="PS51918"/>
    </source>
</evidence>
<dbReference type="InterPro" id="IPR006638">
    <property type="entry name" value="Elp3/MiaA/NifB-like_rSAM"/>
</dbReference>
<dbReference type="InterPro" id="IPR058240">
    <property type="entry name" value="rSAM_sf"/>
</dbReference>
<keyword evidence="3" id="KW-0479">Metal-binding</keyword>
<dbReference type="InterPro" id="IPR007197">
    <property type="entry name" value="rSAM"/>
</dbReference>
<comment type="cofactor">
    <cofactor evidence="1">
        <name>[4Fe-4S] cluster</name>
        <dbReference type="ChEBI" id="CHEBI:49883"/>
    </cofactor>
</comment>
<accession>W4VDI1</accession>
<dbReference type="Proteomes" id="UP000019109">
    <property type="component" value="Unassembled WGS sequence"/>
</dbReference>
<gene>
    <name evidence="7" type="ORF">JCM21531_4456</name>
</gene>
<dbReference type="InterPro" id="IPR023404">
    <property type="entry name" value="rSAM_horseshoe"/>
</dbReference>
<dbReference type="InterPro" id="IPR051198">
    <property type="entry name" value="BchE-like"/>
</dbReference>
<evidence type="ECO:0000256" key="1">
    <source>
        <dbReference type="ARBA" id="ARBA00001966"/>
    </source>
</evidence>
<dbReference type="SUPFAM" id="SSF102114">
    <property type="entry name" value="Radical SAM enzymes"/>
    <property type="match status" value="1"/>
</dbReference>
<proteinExistence type="predicted"/>
<keyword evidence="8" id="KW-1185">Reference proteome</keyword>
<dbReference type="GO" id="GO:0046872">
    <property type="term" value="F:metal ion binding"/>
    <property type="evidence" value="ECO:0007669"/>
    <property type="project" value="UniProtKB-KW"/>
</dbReference>
<keyword evidence="4" id="KW-0408">Iron</keyword>
<dbReference type="Pfam" id="PF04055">
    <property type="entry name" value="Radical_SAM"/>
    <property type="match status" value="1"/>
</dbReference>
<dbReference type="PANTHER" id="PTHR43409:SF7">
    <property type="entry name" value="BLL1977 PROTEIN"/>
    <property type="match status" value="1"/>
</dbReference>
<organism evidence="7 8">
    <name type="scientific">Acetivibrio straminisolvens JCM 21531</name>
    <dbReference type="NCBI Taxonomy" id="1294263"/>
    <lineage>
        <taxon>Bacteria</taxon>
        <taxon>Bacillati</taxon>
        <taxon>Bacillota</taxon>
        <taxon>Clostridia</taxon>
        <taxon>Eubacteriales</taxon>
        <taxon>Oscillospiraceae</taxon>
        <taxon>Acetivibrio</taxon>
    </lineage>
</organism>
<dbReference type="SFLD" id="SFLDS00029">
    <property type="entry name" value="Radical_SAM"/>
    <property type="match status" value="1"/>
</dbReference>
<name>W4VDI1_9FIRM</name>
<dbReference type="Gene3D" id="3.80.30.20">
    <property type="entry name" value="tm_1862 like domain"/>
    <property type="match status" value="1"/>
</dbReference>
<keyword evidence="5" id="KW-0411">Iron-sulfur</keyword>
<dbReference type="SFLD" id="SFLDG01082">
    <property type="entry name" value="B12-binding_domain_containing"/>
    <property type="match status" value="1"/>
</dbReference>
<dbReference type="OrthoDB" id="9801424at2"/>
<dbReference type="EMBL" id="BAVR01000095">
    <property type="protein sequence ID" value="GAE90814.1"/>
    <property type="molecule type" value="Genomic_DNA"/>
</dbReference>
<evidence type="ECO:0000256" key="3">
    <source>
        <dbReference type="ARBA" id="ARBA00022723"/>
    </source>
</evidence>
<comment type="caution">
    <text evidence="7">The sequence shown here is derived from an EMBL/GenBank/DDBJ whole genome shotgun (WGS) entry which is preliminary data.</text>
</comment>
<sequence>MIRNICFLQAPSESGLQYPDNMTVLPLSLALGVLAGYLRNKGIEVDLIDLNAGFSDKFSNDEDKKKLEICFDKEAVLSYLKGEDNQCIDSLIEYMLSEVDIDSYDSFGISIGADFSFVQIHCGFLIAKFLKSKYSKTVFIGGNNVSYLYIFRDVFLELWTAALQNLTFIIKGPGEEVIWDIIKGLNDGEDMDALVNIGGLVRLIGNEVVANAEYRPQVVRPDWEGLDIKYYKKYMCDDTTGDKKSERAASDNKVYVYKWPDTFIDSPGQLVNKYNKTKKAKDVLPRLIVPYIFNYNCPYNCAFCTQSDYDRGSVVGGQAEHVIEDIKALIEKYQTNYFYFLNNAFNYSAKFADTFCQEVRAQGIKLYWSDCGRFNNLTYERLKQMREAGCVKLTFGFETGSEKILKLIDKRLDLAHAEEVLKWCHELGIWCDIEVIVGLPHEFEEDFAATKSFLERNQKYINYIWINEYFVVPNSLIGRFPERYGIELIRDRTTYNDLLKNNLEYFQSGRIPSTQNAKIYGYNEINGRDYSQIVEENNRRIETLNKMQKMEFYEVSQFYKLFLNKK</sequence>
<evidence type="ECO:0000256" key="5">
    <source>
        <dbReference type="ARBA" id="ARBA00023014"/>
    </source>
</evidence>
<dbReference type="CDD" id="cd01335">
    <property type="entry name" value="Radical_SAM"/>
    <property type="match status" value="1"/>
</dbReference>
<keyword evidence="2" id="KW-0949">S-adenosyl-L-methionine</keyword>
<dbReference type="GO" id="GO:0051536">
    <property type="term" value="F:iron-sulfur cluster binding"/>
    <property type="evidence" value="ECO:0007669"/>
    <property type="project" value="UniProtKB-KW"/>
</dbReference>
<dbReference type="STRING" id="1294263.JCM21531_4456"/>
<evidence type="ECO:0000256" key="4">
    <source>
        <dbReference type="ARBA" id="ARBA00023004"/>
    </source>
</evidence>
<dbReference type="SMART" id="SM00729">
    <property type="entry name" value="Elp3"/>
    <property type="match status" value="1"/>
</dbReference>
<dbReference type="AlphaFoldDB" id="W4VDI1"/>
<feature type="domain" description="Radical SAM core" evidence="6">
    <location>
        <begin position="283"/>
        <end position="504"/>
    </location>
</feature>
<dbReference type="PANTHER" id="PTHR43409">
    <property type="entry name" value="ANAEROBIC MAGNESIUM-PROTOPORPHYRIN IX MONOMETHYL ESTER CYCLASE-RELATED"/>
    <property type="match status" value="1"/>
</dbReference>
<evidence type="ECO:0000313" key="8">
    <source>
        <dbReference type="Proteomes" id="UP000019109"/>
    </source>
</evidence>
<dbReference type="GO" id="GO:0003824">
    <property type="term" value="F:catalytic activity"/>
    <property type="evidence" value="ECO:0007669"/>
    <property type="project" value="InterPro"/>
</dbReference>
<protein>
    <recommendedName>
        <fullName evidence="6">Radical SAM core domain-containing protein</fullName>
    </recommendedName>
</protein>